<protein>
    <submittedName>
        <fullName evidence="1">Uncharacterized protein</fullName>
    </submittedName>
</protein>
<keyword evidence="2" id="KW-1185">Reference proteome</keyword>
<dbReference type="Proteomes" id="UP000007800">
    <property type="component" value="Unassembled WGS sequence"/>
</dbReference>
<accession>C5LRG8</accession>
<sequence length="112" mass="12671">YLQVGQKERAAALYTRIGALEPLIEIVRSCDRQNDQDEGIMLDAAACFIKHDHYMFAKEALTKAEDFENLISLHVKKSRLPDKPMKAVADVARQLTNLSAEQKLFKQAGMYS</sequence>
<evidence type="ECO:0000313" key="2">
    <source>
        <dbReference type="Proteomes" id="UP000007800"/>
    </source>
</evidence>
<dbReference type="InParanoid" id="C5LRG8"/>
<evidence type="ECO:0000313" key="1">
    <source>
        <dbReference type="EMBL" id="EER00675.1"/>
    </source>
</evidence>
<proteinExistence type="predicted"/>
<dbReference type="EMBL" id="GG684786">
    <property type="protein sequence ID" value="EER00675.1"/>
    <property type="molecule type" value="Genomic_DNA"/>
</dbReference>
<organism evidence="2">
    <name type="scientific">Perkinsus marinus (strain ATCC 50983 / TXsc)</name>
    <dbReference type="NCBI Taxonomy" id="423536"/>
    <lineage>
        <taxon>Eukaryota</taxon>
        <taxon>Sar</taxon>
        <taxon>Alveolata</taxon>
        <taxon>Perkinsozoa</taxon>
        <taxon>Perkinsea</taxon>
        <taxon>Perkinsida</taxon>
        <taxon>Perkinsidae</taxon>
        <taxon>Perkinsus</taxon>
    </lineage>
</organism>
<dbReference type="RefSeq" id="XP_002767957.1">
    <property type="nucleotide sequence ID" value="XM_002767911.1"/>
</dbReference>
<dbReference type="OrthoDB" id="10255582at2759"/>
<name>C5LRG8_PERM5</name>
<gene>
    <name evidence="1" type="ORF">Pmar_PMAR027142</name>
</gene>
<reference evidence="1 2" key="1">
    <citation type="submission" date="2008-07" db="EMBL/GenBank/DDBJ databases">
        <authorList>
            <person name="El-Sayed N."/>
            <person name="Caler E."/>
            <person name="Inman J."/>
            <person name="Amedeo P."/>
            <person name="Hass B."/>
            <person name="Wortman J."/>
        </authorList>
    </citation>
    <scope>NUCLEOTIDE SEQUENCE [LARGE SCALE GENOMIC DNA]</scope>
    <source>
        <strain evidence="2">ATCC 50983 / TXsc</strain>
    </source>
</reference>
<dbReference type="AlphaFoldDB" id="C5LRG8"/>
<feature type="non-terminal residue" evidence="1">
    <location>
        <position position="1"/>
    </location>
</feature>
<dbReference type="GeneID" id="9043823"/>